<feature type="transmembrane region" description="Helical" evidence="7">
    <location>
        <begin position="58"/>
        <end position="79"/>
    </location>
</feature>
<evidence type="ECO:0000256" key="6">
    <source>
        <dbReference type="ARBA" id="ARBA00025799"/>
    </source>
</evidence>
<name>A0CVF5_PARTE</name>
<evidence type="ECO:0000256" key="2">
    <source>
        <dbReference type="ARBA" id="ARBA00022692"/>
    </source>
</evidence>
<dbReference type="GO" id="GO:0042147">
    <property type="term" value="P:retrograde transport, endosome to Golgi"/>
    <property type="evidence" value="ECO:0007669"/>
    <property type="project" value="InterPro"/>
</dbReference>
<keyword evidence="2 7" id="KW-0812">Transmembrane</keyword>
<evidence type="ECO:0000256" key="7">
    <source>
        <dbReference type="SAM" id="Phobius"/>
    </source>
</evidence>
<dbReference type="eggNOG" id="KOG1743">
    <property type="taxonomic scope" value="Eukaryota"/>
</dbReference>
<dbReference type="HOGENOM" id="CLU_1443589_0_0_1"/>
<dbReference type="GO" id="GO:0000139">
    <property type="term" value="C:Golgi membrane"/>
    <property type="evidence" value="ECO:0007669"/>
    <property type="project" value="UniProtKB-SubCell"/>
</dbReference>
<dbReference type="FunCoup" id="A0CVF5">
    <property type="interactions" value="90"/>
</dbReference>
<keyword evidence="4" id="KW-0333">Golgi apparatus</keyword>
<proteinExistence type="inferred from homology"/>
<dbReference type="InterPro" id="IPR007305">
    <property type="entry name" value="Vesicle_transpt_Got1/SFT2"/>
</dbReference>
<keyword evidence="9" id="KW-1185">Reference proteome</keyword>
<dbReference type="GO" id="GO:0006888">
    <property type="term" value="P:endoplasmic reticulum to Golgi vesicle-mediated transport"/>
    <property type="evidence" value="ECO:0007669"/>
    <property type="project" value="InterPro"/>
</dbReference>
<comment type="subcellular location">
    <subcellularLocation>
        <location evidence="1">Golgi apparatus membrane</location>
        <topology evidence="1">Multi-pass membrane protein</topology>
    </subcellularLocation>
</comment>
<keyword evidence="3 7" id="KW-1133">Transmembrane helix</keyword>
<protein>
    <recommendedName>
        <fullName evidence="10">Vesicle transport protein</fullName>
    </recommendedName>
</protein>
<dbReference type="STRING" id="5888.A0CVF5"/>
<dbReference type="RefSeq" id="XP_001442169.1">
    <property type="nucleotide sequence ID" value="XM_001442132.1"/>
</dbReference>
<evidence type="ECO:0000256" key="1">
    <source>
        <dbReference type="ARBA" id="ARBA00004653"/>
    </source>
</evidence>
<keyword evidence="5 7" id="KW-0472">Membrane</keyword>
<accession>A0CVF5</accession>
<evidence type="ECO:0000256" key="4">
    <source>
        <dbReference type="ARBA" id="ARBA00023034"/>
    </source>
</evidence>
<dbReference type="EMBL" id="CT868196">
    <property type="protein sequence ID" value="CAK74772.1"/>
    <property type="molecule type" value="Genomic_DNA"/>
</dbReference>
<dbReference type="GO" id="GO:0005829">
    <property type="term" value="C:cytosol"/>
    <property type="evidence" value="ECO:0007669"/>
    <property type="project" value="GOC"/>
</dbReference>
<gene>
    <name evidence="8" type="ORF">GSPATT00010940001</name>
</gene>
<dbReference type="AlphaFoldDB" id="A0CVF5"/>
<dbReference type="PANTHER" id="PTHR21493">
    <property type="entry name" value="CGI-141-RELATED/LIPASE CONTAINING PROTEIN"/>
    <property type="match status" value="1"/>
</dbReference>
<evidence type="ECO:0000256" key="3">
    <source>
        <dbReference type="ARBA" id="ARBA00022989"/>
    </source>
</evidence>
<evidence type="ECO:0008006" key="10">
    <source>
        <dbReference type="Google" id="ProtNLM"/>
    </source>
</evidence>
<dbReference type="InterPro" id="IPR045176">
    <property type="entry name" value="Got1"/>
</dbReference>
<sequence>MGFLTVSLLLFILGVMFFLDRALLVMGNLSFLIGLCLLIGVKSTLSFFLKKGKIKGSIFFFLGFFIIVFLRLSIVGFPLQIYGLFQMFKSFLPFLYDSATKLPIIGRYLRNPQLKKMVDEVSAKGPIRMRQINLILLLFDNLRNLLKILLLSKINYFICCNYQKLQIIQWKQNLDILKSQQIYRTSIY</sequence>
<dbReference type="GeneID" id="5027954"/>
<evidence type="ECO:0000313" key="9">
    <source>
        <dbReference type="Proteomes" id="UP000000600"/>
    </source>
</evidence>
<evidence type="ECO:0000313" key="8">
    <source>
        <dbReference type="EMBL" id="CAK74772.1"/>
    </source>
</evidence>
<comment type="similarity">
    <text evidence="6">Belongs to the GOT1 family.</text>
</comment>
<dbReference type="OMA" id="MWLTDAQ"/>
<reference evidence="8 9" key="1">
    <citation type="journal article" date="2006" name="Nature">
        <title>Global trends of whole-genome duplications revealed by the ciliate Paramecium tetraurelia.</title>
        <authorList>
            <consortium name="Genoscope"/>
            <person name="Aury J.-M."/>
            <person name="Jaillon O."/>
            <person name="Duret L."/>
            <person name="Noel B."/>
            <person name="Jubin C."/>
            <person name="Porcel B.M."/>
            <person name="Segurens B."/>
            <person name="Daubin V."/>
            <person name="Anthouard V."/>
            <person name="Aiach N."/>
            <person name="Arnaiz O."/>
            <person name="Billaut A."/>
            <person name="Beisson J."/>
            <person name="Blanc I."/>
            <person name="Bouhouche K."/>
            <person name="Camara F."/>
            <person name="Duharcourt S."/>
            <person name="Guigo R."/>
            <person name="Gogendeau D."/>
            <person name="Katinka M."/>
            <person name="Keller A.-M."/>
            <person name="Kissmehl R."/>
            <person name="Klotz C."/>
            <person name="Koll F."/>
            <person name="Le Moue A."/>
            <person name="Lepere C."/>
            <person name="Malinsky S."/>
            <person name="Nowacki M."/>
            <person name="Nowak J.K."/>
            <person name="Plattner H."/>
            <person name="Poulain J."/>
            <person name="Ruiz F."/>
            <person name="Serrano V."/>
            <person name="Zagulski M."/>
            <person name="Dessen P."/>
            <person name="Betermier M."/>
            <person name="Weissenbach J."/>
            <person name="Scarpelli C."/>
            <person name="Schachter V."/>
            <person name="Sperling L."/>
            <person name="Meyer E."/>
            <person name="Cohen J."/>
            <person name="Wincker P."/>
        </authorList>
    </citation>
    <scope>NUCLEOTIDE SEQUENCE [LARGE SCALE GENOMIC DNA]</scope>
    <source>
        <strain evidence="8 9">Stock d4-2</strain>
    </source>
</reference>
<dbReference type="KEGG" id="ptm:GSPATT00010940001"/>
<dbReference type="InParanoid" id="A0CVF5"/>
<evidence type="ECO:0000256" key="5">
    <source>
        <dbReference type="ARBA" id="ARBA00023136"/>
    </source>
</evidence>
<dbReference type="PANTHER" id="PTHR21493:SF9">
    <property type="entry name" value="GOLGI TRANSPORT PROTEIN 1-RELATED"/>
    <property type="match status" value="1"/>
</dbReference>
<organism evidence="8 9">
    <name type="scientific">Paramecium tetraurelia</name>
    <dbReference type="NCBI Taxonomy" id="5888"/>
    <lineage>
        <taxon>Eukaryota</taxon>
        <taxon>Sar</taxon>
        <taxon>Alveolata</taxon>
        <taxon>Ciliophora</taxon>
        <taxon>Intramacronucleata</taxon>
        <taxon>Oligohymenophorea</taxon>
        <taxon>Peniculida</taxon>
        <taxon>Parameciidae</taxon>
        <taxon>Paramecium</taxon>
    </lineage>
</organism>
<dbReference type="OrthoDB" id="306412at2759"/>
<dbReference type="Proteomes" id="UP000000600">
    <property type="component" value="Unassembled WGS sequence"/>
</dbReference>
<dbReference type="Pfam" id="PF04178">
    <property type="entry name" value="Got1"/>
    <property type="match status" value="1"/>
</dbReference>
<feature type="transmembrane region" description="Helical" evidence="7">
    <location>
        <begin position="31"/>
        <end position="49"/>
    </location>
</feature>